<keyword evidence="1" id="KW-1185">Reference proteome</keyword>
<dbReference type="WBParaSite" id="nRc.2.0.1.t42606-RA">
    <property type="protein sequence ID" value="nRc.2.0.1.t42606-RA"/>
    <property type="gene ID" value="nRc.2.0.1.g42606"/>
</dbReference>
<evidence type="ECO:0000313" key="2">
    <source>
        <dbReference type="WBParaSite" id="nRc.2.0.1.t42606-RA"/>
    </source>
</evidence>
<dbReference type="Proteomes" id="UP000887565">
    <property type="component" value="Unplaced"/>
</dbReference>
<protein>
    <submittedName>
        <fullName evidence="2">Ovule protein</fullName>
    </submittedName>
</protein>
<reference evidence="2" key="1">
    <citation type="submission" date="2022-11" db="UniProtKB">
        <authorList>
            <consortium name="WormBaseParasite"/>
        </authorList>
    </citation>
    <scope>IDENTIFICATION</scope>
</reference>
<sequence>IIKFQLIIAHLEESELVVEYVIRGLNSGVLRGTLPCFMLLGLASSSTKSVLALWQEEPSETENSSSLQG</sequence>
<name>A0A915KUK1_ROMCU</name>
<proteinExistence type="predicted"/>
<dbReference type="AlphaFoldDB" id="A0A915KUK1"/>
<evidence type="ECO:0000313" key="1">
    <source>
        <dbReference type="Proteomes" id="UP000887565"/>
    </source>
</evidence>
<organism evidence="1 2">
    <name type="scientific">Romanomermis culicivorax</name>
    <name type="common">Nematode worm</name>
    <dbReference type="NCBI Taxonomy" id="13658"/>
    <lineage>
        <taxon>Eukaryota</taxon>
        <taxon>Metazoa</taxon>
        <taxon>Ecdysozoa</taxon>
        <taxon>Nematoda</taxon>
        <taxon>Enoplea</taxon>
        <taxon>Dorylaimia</taxon>
        <taxon>Mermithida</taxon>
        <taxon>Mermithoidea</taxon>
        <taxon>Mermithidae</taxon>
        <taxon>Romanomermis</taxon>
    </lineage>
</organism>
<accession>A0A915KUK1</accession>